<proteinExistence type="predicted"/>
<evidence type="ECO:0000256" key="1">
    <source>
        <dbReference type="SAM" id="MobiDB-lite"/>
    </source>
</evidence>
<protein>
    <submittedName>
        <fullName evidence="2">Transposase</fullName>
    </submittedName>
</protein>
<gene>
    <name evidence="2" type="ORF">IQ63_12285</name>
</gene>
<feature type="region of interest" description="Disordered" evidence="1">
    <location>
        <begin position="119"/>
        <end position="138"/>
    </location>
</feature>
<dbReference type="EMBL" id="JPPY01000077">
    <property type="protein sequence ID" value="KND36717.1"/>
    <property type="molecule type" value="Genomic_DNA"/>
</dbReference>
<name>A0A0L0KEY6_9ACTN</name>
<dbReference type="Proteomes" id="UP000037151">
    <property type="component" value="Unassembled WGS sequence"/>
</dbReference>
<evidence type="ECO:0000313" key="3">
    <source>
        <dbReference type="Proteomes" id="UP000037151"/>
    </source>
</evidence>
<dbReference type="AlphaFoldDB" id="A0A0L0KEY6"/>
<dbReference type="PATRIC" id="fig|42234.21.peg.2536"/>
<reference evidence="3" key="1">
    <citation type="submission" date="2014-07" db="EMBL/GenBank/DDBJ databases">
        <title>Genome sequencing of plant-pathogenic Streptomyces species.</title>
        <authorList>
            <person name="Harrison J."/>
            <person name="Sapp M."/>
            <person name="Thwaites R."/>
            <person name="Studholme D.J."/>
        </authorList>
    </citation>
    <scope>NUCLEOTIDE SEQUENCE [LARGE SCALE GENOMIC DNA]</scope>
    <source>
        <strain evidence="3">NCPPB 4445</strain>
    </source>
</reference>
<comment type="caution">
    <text evidence="2">The sequence shown here is derived from an EMBL/GenBank/DDBJ whole genome shotgun (WGS) entry which is preliminary data.</text>
</comment>
<evidence type="ECO:0000313" key="2">
    <source>
        <dbReference type="EMBL" id="KND36717.1"/>
    </source>
</evidence>
<organism evidence="2 3">
    <name type="scientific">Streptomyces acidiscabies</name>
    <dbReference type="NCBI Taxonomy" id="42234"/>
    <lineage>
        <taxon>Bacteria</taxon>
        <taxon>Bacillati</taxon>
        <taxon>Actinomycetota</taxon>
        <taxon>Actinomycetes</taxon>
        <taxon>Kitasatosporales</taxon>
        <taxon>Streptomycetaceae</taxon>
        <taxon>Streptomyces</taxon>
    </lineage>
</organism>
<accession>A0A0L0KEY6</accession>
<feature type="non-terminal residue" evidence="2">
    <location>
        <position position="160"/>
    </location>
</feature>
<sequence>MGGVRELAAPFVVPGPAGVAVRTRLKHLTPEDEEVLRLVGAHLGSLASRDLKARCADGLEHSAETWAVRKRELTPLSSSRWAGAITKATHDQGALARRGQAAHVQSLEAGVRTIRHRLSLPLGGGKGTKRAPGGYRSQGEWFHKSRRLHVLQDRLTAVRA</sequence>